<evidence type="ECO:0000313" key="2">
    <source>
        <dbReference type="Proteomes" id="UP000014978"/>
    </source>
</evidence>
<dbReference type="InterPro" id="IPR036671">
    <property type="entry name" value="DPH_MB_sf"/>
</dbReference>
<name>S7XHG3_SPRLO</name>
<organism evidence="1 2">
    <name type="scientific">Spraguea lophii (strain 42_110)</name>
    <name type="common">Microsporidian parasite</name>
    <dbReference type="NCBI Taxonomy" id="1358809"/>
    <lineage>
        <taxon>Eukaryota</taxon>
        <taxon>Fungi</taxon>
        <taxon>Fungi incertae sedis</taxon>
        <taxon>Microsporidia</taxon>
        <taxon>Spragueidae</taxon>
        <taxon>Spraguea</taxon>
    </lineage>
</organism>
<dbReference type="SUPFAM" id="SSF46565">
    <property type="entry name" value="Chaperone J-domain"/>
    <property type="match status" value="1"/>
</dbReference>
<protein>
    <recommendedName>
        <fullName evidence="3">J domain-containing protein</fullName>
    </recommendedName>
</protein>
<dbReference type="InParanoid" id="S7XHG3"/>
<dbReference type="HOGENOM" id="CLU_2016711_0_0_1"/>
<dbReference type="EMBL" id="ATCN01000743">
    <property type="protein sequence ID" value="EPR78504.1"/>
    <property type="molecule type" value="Genomic_DNA"/>
</dbReference>
<comment type="caution">
    <text evidence="1">The sequence shown here is derived from an EMBL/GenBank/DDBJ whole genome shotgun (WGS) entry which is preliminary data.</text>
</comment>
<gene>
    <name evidence="1" type="ORF">SLOPH_1131</name>
</gene>
<dbReference type="InterPro" id="IPR036869">
    <property type="entry name" value="J_dom_sf"/>
</dbReference>
<dbReference type="VEuPathDB" id="MicrosporidiaDB:SLOPH_1131"/>
<dbReference type="SUPFAM" id="SSF144217">
    <property type="entry name" value="CSL zinc finger"/>
    <property type="match status" value="1"/>
</dbReference>
<keyword evidence="2" id="KW-1185">Reference proteome</keyword>
<evidence type="ECO:0000313" key="1">
    <source>
        <dbReference type="EMBL" id="EPR78504.1"/>
    </source>
</evidence>
<proteinExistence type="predicted"/>
<reference evidence="2" key="1">
    <citation type="journal article" date="2013" name="PLoS Genet.">
        <title>The genome of Spraguea lophii and the basis of host-microsporidian interactions.</title>
        <authorList>
            <person name="Campbell S.E."/>
            <person name="Williams T.A."/>
            <person name="Yousuf A."/>
            <person name="Soanes D.M."/>
            <person name="Paszkiewicz K.H."/>
            <person name="Williams B.A.P."/>
        </authorList>
    </citation>
    <scope>NUCLEOTIDE SEQUENCE [LARGE SCALE GENOMIC DNA]</scope>
    <source>
        <strain evidence="2">42_110</strain>
    </source>
</reference>
<accession>S7XHG3</accession>
<dbReference type="Proteomes" id="UP000014978">
    <property type="component" value="Unassembled WGS sequence"/>
</dbReference>
<dbReference type="AlphaFoldDB" id="S7XHG3"/>
<evidence type="ECO:0008006" key="3">
    <source>
        <dbReference type="Google" id="ProtNLM"/>
    </source>
</evidence>
<dbReference type="Gene3D" id="1.10.287.110">
    <property type="entry name" value="DnaJ domain"/>
    <property type="match status" value="1"/>
</dbReference>
<sequence length="123" mass="14566">MFLSQIELCLFLNIDINSTDKEIESKYKNIIMKIHPDRIRNNNEYINDINNNKKYDINNCNSIDFIKLKEYYTNWKNKIGFYSKPYDIVKNNNNVICRCGDTYDDGMGIVYCNSCSCYIVVIQ</sequence>